<dbReference type="AlphaFoldDB" id="A0A9D3VW07"/>
<evidence type="ECO:0000313" key="1">
    <source>
        <dbReference type="EMBL" id="KAH1098367.1"/>
    </source>
</evidence>
<dbReference type="OrthoDB" id="1002463at2759"/>
<sequence length="137" mass="16163">MVSIEETKGEIWNCNESKASRPDGYDFNFFRHSWAIIKEDLLLFVRDFIFSSRIDKAVNSTFLLLISKRAGGCFNFRCIKIFDSRLCISHLYFADDIMLFFEAKEDQTLWIHPSCQKIFYKFDHEGLELLVRNQVDG</sequence>
<name>A0A9D3VW07_9ROSI</name>
<keyword evidence="2" id="KW-1185">Reference proteome</keyword>
<gene>
    <name evidence="1" type="ORF">J1N35_015288</name>
</gene>
<reference evidence="1 2" key="1">
    <citation type="journal article" date="2021" name="Plant Biotechnol. J.">
        <title>Multi-omics assisted identification of the key and species-specific regulatory components of drought-tolerant mechanisms in Gossypium stocksii.</title>
        <authorList>
            <person name="Yu D."/>
            <person name="Ke L."/>
            <person name="Zhang D."/>
            <person name="Wu Y."/>
            <person name="Sun Y."/>
            <person name="Mei J."/>
            <person name="Sun J."/>
            <person name="Sun Y."/>
        </authorList>
    </citation>
    <scope>NUCLEOTIDE SEQUENCE [LARGE SCALE GENOMIC DNA]</scope>
    <source>
        <strain evidence="2">cv. E1</strain>
        <tissue evidence="1">Leaf</tissue>
    </source>
</reference>
<organism evidence="1 2">
    <name type="scientific">Gossypium stocksii</name>
    <dbReference type="NCBI Taxonomy" id="47602"/>
    <lineage>
        <taxon>Eukaryota</taxon>
        <taxon>Viridiplantae</taxon>
        <taxon>Streptophyta</taxon>
        <taxon>Embryophyta</taxon>
        <taxon>Tracheophyta</taxon>
        <taxon>Spermatophyta</taxon>
        <taxon>Magnoliopsida</taxon>
        <taxon>eudicotyledons</taxon>
        <taxon>Gunneridae</taxon>
        <taxon>Pentapetalae</taxon>
        <taxon>rosids</taxon>
        <taxon>malvids</taxon>
        <taxon>Malvales</taxon>
        <taxon>Malvaceae</taxon>
        <taxon>Malvoideae</taxon>
        <taxon>Gossypium</taxon>
    </lineage>
</organism>
<dbReference type="Proteomes" id="UP000828251">
    <property type="component" value="Unassembled WGS sequence"/>
</dbReference>
<protein>
    <recommendedName>
        <fullName evidence="3">Reverse transcriptase domain-containing protein</fullName>
    </recommendedName>
</protein>
<dbReference type="EMBL" id="JAIQCV010000005">
    <property type="protein sequence ID" value="KAH1098367.1"/>
    <property type="molecule type" value="Genomic_DNA"/>
</dbReference>
<evidence type="ECO:0008006" key="3">
    <source>
        <dbReference type="Google" id="ProtNLM"/>
    </source>
</evidence>
<evidence type="ECO:0000313" key="2">
    <source>
        <dbReference type="Proteomes" id="UP000828251"/>
    </source>
</evidence>
<comment type="caution">
    <text evidence="1">The sequence shown here is derived from an EMBL/GenBank/DDBJ whole genome shotgun (WGS) entry which is preliminary data.</text>
</comment>
<accession>A0A9D3VW07</accession>
<proteinExistence type="predicted"/>